<protein>
    <submittedName>
        <fullName evidence="1">Uncharacterized protein</fullName>
    </submittedName>
</protein>
<evidence type="ECO:0000313" key="1">
    <source>
        <dbReference type="EMBL" id="QEH61709.1"/>
    </source>
</evidence>
<keyword evidence="2" id="KW-1185">Reference proteome</keyword>
<dbReference type="KEGG" id="schi:SCHIN_v1c05120"/>
<evidence type="ECO:0000313" key="2">
    <source>
        <dbReference type="Proteomes" id="UP000323144"/>
    </source>
</evidence>
<gene>
    <name evidence="1" type="ORF">SCHIN_v1c05120</name>
</gene>
<name>A0A5B9Y4U3_9MOLU</name>
<organism evidence="1 2">
    <name type="scientific">Spiroplasma chinense</name>
    <dbReference type="NCBI Taxonomy" id="216932"/>
    <lineage>
        <taxon>Bacteria</taxon>
        <taxon>Bacillati</taxon>
        <taxon>Mycoplasmatota</taxon>
        <taxon>Mollicutes</taxon>
        <taxon>Entomoplasmatales</taxon>
        <taxon>Spiroplasmataceae</taxon>
        <taxon>Spiroplasma</taxon>
    </lineage>
</organism>
<reference evidence="1 2" key="1">
    <citation type="submission" date="2019-08" db="EMBL/GenBank/DDBJ databases">
        <title>Complete genome sequence of Spiroplasma chinense CCH (DSM 19755).</title>
        <authorList>
            <person name="Shen H.-Y."/>
            <person name="Lin Y.-C."/>
            <person name="Chou L."/>
            <person name="Kuo C.-H."/>
        </authorList>
    </citation>
    <scope>NUCLEOTIDE SEQUENCE [LARGE SCALE GENOMIC DNA]</scope>
    <source>
        <strain evidence="1 2">CCH</strain>
    </source>
</reference>
<dbReference type="RefSeq" id="WP_166508096.1">
    <property type="nucleotide sequence ID" value="NZ_CP043026.1"/>
</dbReference>
<dbReference type="EMBL" id="CP043026">
    <property type="protein sequence ID" value="QEH61709.1"/>
    <property type="molecule type" value="Genomic_DNA"/>
</dbReference>
<dbReference type="AlphaFoldDB" id="A0A5B9Y4U3"/>
<accession>A0A5B9Y4U3</accession>
<dbReference type="Proteomes" id="UP000323144">
    <property type="component" value="Chromosome"/>
</dbReference>
<proteinExistence type="predicted"/>
<sequence>MLYTASDAIDLVYRIIGKTSSLSISKGKLSNDKCRLIAQDIKEFYRELFKRRIKHENEIEAYFNEYQWSFVSSDDDQNILLEVKEFIKNNFLISEKSDYFLSEEHVHEELNKIYDKALDNSFVVDKESINWNKTVKLIESRFLTWVQNKSLKQNSELKARLLTILDSMNEKEEVNYHQKSELLVQTMDKLQKFVSEYELGRVEKVNENSEKYERYLYTLKTFESVPSGFNLETYISFEKIYTQVRILPDDASMWEIDFTMDLLIRVFFATLVNSLVTSGTFSIWNAKIEMIRSNGGWKIDKNKEIVRNMYIALTQDDDKKRELIKFSGKKLNRDLIDIAKKLVKLVLELETVEKFSSIEKKETFDVPNVDVISVYFVQLANLIKYHEAGISDSFLAHPGEVVGNFDIAIADALLDFNNVNNVLTAVKKADNKIADFPDEVCLRTIHYIEKLGEITDF</sequence>